<name>A0A0C9YEQ4_9AGAR</name>
<dbReference type="EMBL" id="KN838552">
    <property type="protein sequence ID" value="KIK06578.1"/>
    <property type="molecule type" value="Genomic_DNA"/>
</dbReference>
<dbReference type="OrthoDB" id="414463at2759"/>
<dbReference type="InterPro" id="IPR005269">
    <property type="entry name" value="LOG"/>
</dbReference>
<dbReference type="Pfam" id="PF03641">
    <property type="entry name" value="Lysine_decarbox"/>
    <property type="match status" value="1"/>
</dbReference>
<dbReference type="PANTHER" id="PTHR31223:SF70">
    <property type="entry name" value="LOG FAMILY PROTEIN YJL055W"/>
    <property type="match status" value="1"/>
</dbReference>
<dbReference type="NCBIfam" id="TIGR00730">
    <property type="entry name" value="Rossman fold protein, TIGR00730 family"/>
    <property type="match status" value="1"/>
</dbReference>
<evidence type="ECO:0008006" key="3">
    <source>
        <dbReference type="Google" id="ProtNLM"/>
    </source>
</evidence>
<dbReference type="GO" id="GO:0005829">
    <property type="term" value="C:cytosol"/>
    <property type="evidence" value="ECO:0007669"/>
    <property type="project" value="TreeGrafter"/>
</dbReference>
<sequence length="247" mass="26544">MKPDSTSKAVAVYCASSLGKCSAYRNAAVSLGRALADSNRPLVYGGGTKGIMGVVSSTVLEGGGKVTGVVPYAIFAAGGEGEQNNKSETHVALNGASREGEQNKSDTHIIVESMHERKVEMAKRVGGFIGLPGGFGTFEEVLEVTTWTQLGIHAKPVILLNVLSFWEPLRHLVRNGIEEGYISPERGRCLITFVDGPVDHDEHETYDWGKVALQALDDWEGRRVEPLFDWSRGSGGKISAEEKLAAT</sequence>
<dbReference type="SUPFAM" id="SSF102405">
    <property type="entry name" value="MCP/YpsA-like"/>
    <property type="match status" value="1"/>
</dbReference>
<dbReference type="Proteomes" id="UP000054477">
    <property type="component" value="Unassembled WGS sequence"/>
</dbReference>
<gene>
    <name evidence="1" type="ORF">K443DRAFT_89284</name>
</gene>
<dbReference type="GO" id="GO:0009691">
    <property type="term" value="P:cytokinin biosynthetic process"/>
    <property type="evidence" value="ECO:0007669"/>
    <property type="project" value="InterPro"/>
</dbReference>
<dbReference type="HOGENOM" id="CLU_058336_1_1_1"/>
<protein>
    <recommendedName>
        <fullName evidence="3">Cytokinin riboside 5'-monophosphate phosphoribohydrolase</fullName>
    </recommendedName>
</protein>
<keyword evidence="2" id="KW-1185">Reference proteome</keyword>
<dbReference type="PANTHER" id="PTHR31223">
    <property type="entry name" value="LOG FAMILY PROTEIN YJL055W"/>
    <property type="match status" value="1"/>
</dbReference>
<reference evidence="2" key="2">
    <citation type="submission" date="2015-01" db="EMBL/GenBank/DDBJ databases">
        <title>Evolutionary Origins and Diversification of the Mycorrhizal Mutualists.</title>
        <authorList>
            <consortium name="DOE Joint Genome Institute"/>
            <consortium name="Mycorrhizal Genomics Consortium"/>
            <person name="Kohler A."/>
            <person name="Kuo A."/>
            <person name="Nagy L.G."/>
            <person name="Floudas D."/>
            <person name="Copeland A."/>
            <person name="Barry K.W."/>
            <person name="Cichocki N."/>
            <person name="Veneault-Fourrey C."/>
            <person name="LaButti K."/>
            <person name="Lindquist E.A."/>
            <person name="Lipzen A."/>
            <person name="Lundell T."/>
            <person name="Morin E."/>
            <person name="Murat C."/>
            <person name="Riley R."/>
            <person name="Ohm R."/>
            <person name="Sun H."/>
            <person name="Tunlid A."/>
            <person name="Henrissat B."/>
            <person name="Grigoriev I.V."/>
            <person name="Hibbett D.S."/>
            <person name="Martin F."/>
        </authorList>
    </citation>
    <scope>NUCLEOTIDE SEQUENCE [LARGE SCALE GENOMIC DNA]</scope>
    <source>
        <strain evidence="2">LaAM-08-1</strain>
    </source>
</reference>
<proteinExistence type="predicted"/>
<evidence type="ECO:0000313" key="2">
    <source>
        <dbReference type="Proteomes" id="UP000054477"/>
    </source>
</evidence>
<accession>A0A0C9YEQ4</accession>
<organism evidence="1 2">
    <name type="scientific">Laccaria amethystina LaAM-08-1</name>
    <dbReference type="NCBI Taxonomy" id="1095629"/>
    <lineage>
        <taxon>Eukaryota</taxon>
        <taxon>Fungi</taxon>
        <taxon>Dikarya</taxon>
        <taxon>Basidiomycota</taxon>
        <taxon>Agaricomycotina</taxon>
        <taxon>Agaricomycetes</taxon>
        <taxon>Agaricomycetidae</taxon>
        <taxon>Agaricales</taxon>
        <taxon>Agaricineae</taxon>
        <taxon>Hydnangiaceae</taxon>
        <taxon>Laccaria</taxon>
    </lineage>
</organism>
<reference evidence="1 2" key="1">
    <citation type="submission" date="2014-04" db="EMBL/GenBank/DDBJ databases">
        <authorList>
            <consortium name="DOE Joint Genome Institute"/>
            <person name="Kuo A."/>
            <person name="Kohler A."/>
            <person name="Nagy L.G."/>
            <person name="Floudas D."/>
            <person name="Copeland A."/>
            <person name="Barry K.W."/>
            <person name="Cichocki N."/>
            <person name="Veneault-Fourrey C."/>
            <person name="LaButti K."/>
            <person name="Lindquist E.A."/>
            <person name="Lipzen A."/>
            <person name="Lundell T."/>
            <person name="Morin E."/>
            <person name="Murat C."/>
            <person name="Sun H."/>
            <person name="Tunlid A."/>
            <person name="Henrissat B."/>
            <person name="Grigoriev I.V."/>
            <person name="Hibbett D.S."/>
            <person name="Martin F."/>
            <person name="Nordberg H.P."/>
            <person name="Cantor M.N."/>
            <person name="Hua S.X."/>
        </authorList>
    </citation>
    <scope>NUCLEOTIDE SEQUENCE [LARGE SCALE GENOMIC DNA]</scope>
    <source>
        <strain evidence="1 2">LaAM-08-1</strain>
    </source>
</reference>
<dbReference type="AlphaFoldDB" id="A0A0C9YEQ4"/>
<evidence type="ECO:0000313" key="1">
    <source>
        <dbReference type="EMBL" id="KIK06578.1"/>
    </source>
</evidence>
<dbReference type="STRING" id="1095629.A0A0C9YEQ4"/>
<dbReference type="InterPro" id="IPR031100">
    <property type="entry name" value="LOG_fam"/>
</dbReference>
<dbReference type="GO" id="GO:0016799">
    <property type="term" value="F:hydrolase activity, hydrolyzing N-glycosyl compounds"/>
    <property type="evidence" value="ECO:0007669"/>
    <property type="project" value="TreeGrafter"/>
</dbReference>
<dbReference type="Gene3D" id="3.40.50.450">
    <property type="match status" value="1"/>
</dbReference>